<organism evidence="3 4">
    <name type="scientific">Tuber magnatum</name>
    <name type="common">white Piedmont truffle</name>
    <dbReference type="NCBI Taxonomy" id="42249"/>
    <lineage>
        <taxon>Eukaryota</taxon>
        <taxon>Fungi</taxon>
        <taxon>Dikarya</taxon>
        <taxon>Ascomycota</taxon>
        <taxon>Pezizomycotina</taxon>
        <taxon>Pezizomycetes</taxon>
        <taxon>Pezizales</taxon>
        <taxon>Tuberaceae</taxon>
        <taxon>Tuber</taxon>
    </lineage>
</organism>
<dbReference type="SMART" id="SM00324">
    <property type="entry name" value="RhoGAP"/>
    <property type="match status" value="1"/>
</dbReference>
<dbReference type="PANTHER" id="PTHR12783:SF5">
    <property type="entry name" value="RALA-BINDING PROTEIN 1"/>
    <property type="match status" value="1"/>
</dbReference>
<feature type="region of interest" description="Disordered" evidence="1">
    <location>
        <begin position="1"/>
        <end position="187"/>
    </location>
</feature>
<gene>
    <name evidence="3" type="ORF">C7212DRAFT_281929</name>
</gene>
<evidence type="ECO:0000259" key="2">
    <source>
        <dbReference type="PROSITE" id="PS50238"/>
    </source>
</evidence>
<dbReference type="AlphaFoldDB" id="A0A317SLP6"/>
<comment type="caution">
    <text evidence="3">The sequence shown here is derived from an EMBL/GenBank/DDBJ whole genome shotgun (WGS) entry which is preliminary data.</text>
</comment>
<dbReference type="GO" id="GO:0031267">
    <property type="term" value="F:small GTPase binding"/>
    <property type="evidence" value="ECO:0007669"/>
    <property type="project" value="InterPro"/>
</dbReference>
<evidence type="ECO:0000313" key="4">
    <source>
        <dbReference type="Proteomes" id="UP000246991"/>
    </source>
</evidence>
<sequence length="636" mass="68793">MGKKDPKPVSGTNGSSVKGKHLHEGHKTTAATLAKVAAKQDELRQKESLETDSPPRAPPKDTSTPKSLPPTNQVAPRRKLLQRQLTSGKSDMAPVALNTATAISRITDNWAPPTRSASPSTTMKVPRVKSAPKSSTKSSFRSQGSDASNSRGLAKLNSHPASPVYGSSGNPPPLPDRPAPQRSASAEGGSLLSIVRKGGERVQSGGLGAAKFLGKKGHEAWGKIKKGKEKNGHSGSIGSPYSGGGNVNLRDSSNDIDVFGMDLREAVQRTRIVKERKGPADAAYWMPALAYRCLQYLNVHGPPELGIYRISGSTSVVDDLRAEFKMRHDVDLFDNPPDDLHTVSSLLKGWFRSLPEAVLPPEVQKRVYEKCKDQTDAPKPPQAFIDELSQLPPYNYYLLRYLFSHLSAVCGASDINKMNLANLGMIFCSTLRIDRFCFNWLVSSWDECWAGCKAEEEEYRRVIPSRQPSTASSGQSQYHDASSAPESRSTSQTNVDRYPSNSSNTRPQKTPSPEPRSLARSLSRVGRRKGGSSKDSKERKERKERKEGKPQPSPPLIQEPLPGAQNDGEKYKDPDQSSLQVETGRPPTSPASEFSLAVDNQAPGHTSGGGSSAEKLDLKLPSIRPGSPLAGGAAVL</sequence>
<dbReference type="Gene3D" id="1.10.555.10">
    <property type="entry name" value="Rho GTPase activation protein"/>
    <property type="match status" value="1"/>
</dbReference>
<dbReference type="GO" id="GO:0005096">
    <property type="term" value="F:GTPase activator activity"/>
    <property type="evidence" value="ECO:0007669"/>
    <property type="project" value="InterPro"/>
</dbReference>
<evidence type="ECO:0000256" key="1">
    <source>
        <dbReference type="SAM" id="MobiDB-lite"/>
    </source>
</evidence>
<feature type="region of interest" description="Disordered" evidence="1">
    <location>
        <begin position="224"/>
        <end position="246"/>
    </location>
</feature>
<accession>A0A317SLP6</accession>
<dbReference type="EMBL" id="PYWC01000050">
    <property type="protein sequence ID" value="PWW75188.1"/>
    <property type="molecule type" value="Genomic_DNA"/>
</dbReference>
<feature type="compositionally biased region" description="Polar residues" evidence="1">
    <location>
        <begin position="466"/>
        <end position="511"/>
    </location>
</feature>
<dbReference type="SUPFAM" id="SSF48350">
    <property type="entry name" value="GTPase activation domain, GAP"/>
    <property type="match status" value="1"/>
</dbReference>
<dbReference type="PROSITE" id="PS50238">
    <property type="entry name" value="RHOGAP"/>
    <property type="match status" value="1"/>
</dbReference>
<dbReference type="InterPro" id="IPR000198">
    <property type="entry name" value="RhoGAP_dom"/>
</dbReference>
<feature type="compositionally biased region" description="Polar residues" evidence="1">
    <location>
        <begin position="132"/>
        <end position="151"/>
    </location>
</feature>
<dbReference type="OrthoDB" id="185175at2759"/>
<feature type="domain" description="Rho-GAP" evidence="2">
    <location>
        <begin position="261"/>
        <end position="471"/>
    </location>
</feature>
<feature type="compositionally biased region" description="Polar residues" evidence="1">
    <location>
        <begin position="98"/>
        <end position="107"/>
    </location>
</feature>
<feature type="compositionally biased region" description="Basic and acidic residues" evidence="1">
    <location>
        <begin position="38"/>
        <end position="49"/>
    </location>
</feature>
<feature type="compositionally biased region" description="Low complexity" evidence="1">
    <location>
        <begin position="28"/>
        <end position="37"/>
    </location>
</feature>
<reference evidence="3 4" key="1">
    <citation type="submission" date="2018-03" db="EMBL/GenBank/DDBJ databases">
        <title>Genomes of Pezizomycetes fungi and the evolution of truffles.</title>
        <authorList>
            <person name="Murat C."/>
            <person name="Payen T."/>
            <person name="Noel B."/>
            <person name="Kuo A."/>
            <person name="Martin F.M."/>
        </authorList>
    </citation>
    <scope>NUCLEOTIDE SEQUENCE [LARGE SCALE GENOMIC DNA]</scope>
    <source>
        <strain evidence="3">091103-1</strain>
    </source>
</reference>
<dbReference type="PANTHER" id="PTHR12783">
    <property type="entry name" value="RALA BINDING PROTEIN 1 RALBP1"/>
    <property type="match status" value="1"/>
</dbReference>
<protein>
    <submittedName>
        <fullName evidence="3">Rho GTPase activation protein</fullName>
    </submittedName>
</protein>
<feature type="compositionally biased region" description="Polar residues" evidence="1">
    <location>
        <begin position="61"/>
        <end position="74"/>
    </location>
</feature>
<feature type="compositionally biased region" description="Basic and acidic residues" evidence="1">
    <location>
        <begin position="532"/>
        <end position="549"/>
    </location>
</feature>
<dbReference type="InterPro" id="IPR008936">
    <property type="entry name" value="Rho_GTPase_activation_prot"/>
</dbReference>
<name>A0A317SLP6_9PEZI</name>
<dbReference type="GO" id="GO:0007264">
    <property type="term" value="P:small GTPase-mediated signal transduction"/>
    <property type="evidence" value="ECO:0007669"/>
    <property type="project" value="InterPro"/>
</dbReference>
<feature type="region of interest" description="Disordered" evidence="1">
    <location>
        <begin position="462"/>
        <end position="636"/>
    </location>
</feature>
<evidence type="ECO:0000313" key="3">
    <source>
        <dbReference type="EMBL" id="PWW75188.1"/>
    </source>
</evidence>
<dbReference type="InterPro" id="IPR039767">
    <property type="entry name" value="RALBP1"/>
</dbReference>
<dbReference type="Pfam" id="PF00620">
    <property type="entry name" value="RhoGAP"/>
    <property type="match status" value="1"/>
</dbReference>
<dbReference type="STRING" id="42249.A0A317SLP6"/>
<keyword evidence="4" id="KW-1185">Reference proteome</keyword>
<proteinExistence type="predicted"/>
<dbReference type="Proteomes" id="UP000246991">
    <property type="component" value="Unassembled WGS sequence"/>
</dbReference>